<dbReference type="SUPFAM" id="SSF46785">
    <property type="entry name" value="Winged helix' DNA-binding domain"/>
    <property type="match status" value="1"/>
</dbReference>
<dbReference type="InterPro" id="IPR036390">
    <property type="entry name" value="WH_DNA-bd_sf"/>
</dbReference>
<keyword evidence="4" id="KW-0238">DNA-binding</keyword>
<reference evidence="8 9" key="1">
    <citation type="submission" date="2015-09" db="EMBL/GenBank/DDBJ databases">
        <title>A metagenomics-based metabolic model of nitrate-dependent anaerobic oxidation of methane by Methanoperedens-like archaea.</title>
        <authorList>
            <person name="Arshad A."/>
            <person name="Speth D.R."/>
            <person name="De Graaf R.M."/>
            <person name="Op Den Camp H.J."/>
            <person name="Jetten M.S."/>
            <person name="Welte C.U."/>
        </authorList>
    </citation>
    <scope>NUCLEOTIDE SEQUENCE [LARGE SCALE GENOMIC DNA]</scope>
</reference>
<feature type="modified residue" description="4-aspartylphosphate" evidence="6">
    <location>
        <position position="52"/>
    </location>
</feature>
<dbReference type="PANTHER" id="PTHR48111">
    <property type="entry name" value="REGULATOR OF RPOS"/>
    <property type="match status" value="1"/>
</dbReference>
<evidence type="ECO:0000256" key="1">
    <source>
        <dbReference type="ARBA" id="ARBA00022553"/>
    </source>
</evidence>
<dbReference type="Pfam" id="PF24038">
    <property type="entry name" value="DUF7347"/>
    <property type="match status" value="1"/>
</dbReference>
<dbReference type="GO" id="GO:0000976">
    <property type="term" value="F:transcription cis-regulatory region binding"/>
    <property type="evidence" value="ECO:0007669"/>
    <property type="project" value="TreeGrafter"/>
</dbReference>
<dbReference type="InterPro" id="IPR055771">
    <property type="entry name" value="DUF7347"/>
</dbReference>
<dbReference type="GO" id="GO:0000156">
    <property type="term" value="F:phosphorelay response regulator activity"/>
    <property type="evidence" value="ECO:0007669"/>
    <property type="project" value="TreeGrafter"/>
</dbReference>
<organism evidence="8 9">
    <name type="scientific">Candidatus Methanoperedens nitratireducens</name>
    <dbReference type="NCBI Taxonomy" id="1392998"/>
    <lineage>
        <taxon>Archaea</taxon>
        <taxon>Methanobacteriati</taxon>
        <taxon>Methanobacteriota</taxon>
        <taxon>Stenosarchaea group</taxon>
        <taxon>Methanomicrobia</taxon>
        <taxon>Methanosarcinales</taxon>
        <taxon>ANME-2 cluster</taxon>
        <taxon>Candidatus Methanoperedentaceae</taxon>
        <taxon>Candidatus Methanoperedens</taxon>
    </lineage>
</organism>
<dbReference type="Gene3D" id="1.10.10.10">
    <property type="entry name" value="Winged helix-like DNA-binding domain superfamily/Winged helix DNA-binding domain"/>
    <property type="match status" value="1"/>
</dbReference>
<keyword evidence="1 6" id="KW-0597">Phosphoprotein</keyword>
<dbReference type="PROSITE" id="PS50110">
    <property type="entry name" value="RESPONSE_REGULATORY"/>
    <property type="match status" value="1"/>
</dbReference>
<dbReference type="SUPFAM" id="SSF52172">
    <property type="entry name" value="CheY-like"/>
    <property type="match status" value="1"/>
</dbReference>
<dbReference type="CDD" id="cd00156">
    <property type="entry name" value="REC"/>
    <property type="match status" value="1"/>
</dbReference>
<dbReference type="AlphaFoldDB" id="A0A0P7ZIK0"/>
<feature type="domain" description="Response regulatory" evidence="7">
    <location>
        <begin position="3"/>
        <end position="117"/>
    </location>
</feature>
<dbReference type="InterPro" id="IPR011991">
    <property type="entry name" value="ArsR-like_HTH"/>
</dbReference>
<dbReference type="GO" id="GO:0032993">
    <property type="term" value="C:protein-DNA complex"/>
    <property type="evidence" value="ECO:0007669"/>
    <property type="project" value="TreeGrafter"/>
</dbReference>
<dbReference type="InterPro" id="IPR036388">
    <property type="entry name" value="WH-like_DNA-bd_sf"/>
</dbReference>
<dbReference type="SMART" id="SM00418">
    <property type="entry name" value="HTH_ARSR"/>
    <property type="match status" value="1"/>
</dbReference>
<gene>
    <name evidence="8" type="ORF">MPEBLZ_01773</name>
</gene>
<dbReference type="InterPro" id="IPR039420">
    <property type="entry name" value="WalR-like"/>
</dbReference>
<dbReference type="GO" id="GO:0003700">
    <property type="term" value="F:DNA-binding transcription factor activity"/>
    <property type="evidence" value="ECO:0007669"/>
    <property type="project" value="InterPro"/>
</dbReference>
<proteinExistence type="predicted"/>
<evidence type="ECO:0000313" key="8">
    <source>
        <dbReference type="EMBL" id="KPQ43590.1"/>
    </source>
</evidence>
<accession>A0A0P7ZIK0</accession>
<comment type="caution">
    <text evidence="8">The sequence shown here is derived from an EMBL/GenBank/DDBJ whole genome shotgun (WGS) entry which is preliminary data.</text>
</comment>
<dbReference type="InterPro" id="IPR001845">
    <property type="entry name" value="HTH_ArsR_DNA-bd_dom"/>
</dbReference>
<name>A0A0P7ZIK0_9EURY</name>
<evidence type="ECO:0000256" key="6">
    <source>
        <dbReference type="PROSITE-ProRule" id="PRU00169"/>
    </source>
</evidence>
<dbReference type="Pfam" id="PF00072">
    <property type="entry name" value="Response_reg"/>
    <property type="match status" value="1"/>
</dbReference>
<protein>
    <submittedName>
        <fullName evidence="8">Two-component response regulator</fullName>
    </submittedName>
</protein>
<evidence type="ECO:0000259" key="7">
    <source>
        <dbReference type="PROSITE" id="PS50110"/>
    </source>
</evidence>
<evidence type="ECO:0000256" key="5">
    <source>
        <dbReference type="ARBA" id="ARBA00023163"/>
    </source>
</evidence>
<sequence length="210" mass="24003">MKNILIIEDEKEIREGLVELLEDAGFLVDSAENGRQGLEKIGKKDFDIVVTDLIMPVVGGMEVLREVKRIKPQIRVVLITAFATIDNAVEAMKAGASDYITKPFRIDEVQTKIRKVLAEAEFDKPQIFDSDLIKAISNQTRKDAVKLLYKAGRLKFTEIQRRLGIEDATKLNFHMRVMREHKIIEQDREKFYTLTPAGKKLFEALRSAEL</sequence>
<dbReference type="GO" id="GO:0005829">
    <property type="term" value="C:cytosol"/>
    <property type="evidence" value="ECO:0007669"/>
    <property type="project" value="TreeGrafter"/>
</dbReference>
<evidence type="ECO:0000256" key="2">
    <source>
        <dbReference type="ARBA" id="ARBA00023012"/>
    </source>
</evidence>
<dbReference type="InterPro" id="IPR011006">
    <property type="entry name" value="CheY-like_superfamily"/>
</dbReference>
<keyword evidence="3" id="KW-0805">Transcription regulation</keyword>
<dbReference type="InterPro" id="IPR001789">
    <property type="entry name" value="Sig_transdc_resp-reg_receiver"/>
</dbReference>
<dbReference type="EMBL" id="LKCM01000137">
    <property type="protein sequence ID" value="KPQ43590.1"/>
    <property type="molecule type" value="Genomic_DNA"/>
</dbReference>
<evidence type="ECO:0000313" key="9">
    <source>
        <dbReference type="Proteomes" id="UP000050360"/>
    </source>
</evidence>
<dbReference type="CDD" id="cd00090">
    <property type="entry name" value="HTH_ARSR"/>
    <property type="match status" value="1"/>
</dbReference>
<dbReference type="Proteomes" id="UP000050360">
    <property type="component" value="Unassembled WGS sequence"/>
</dbReference>
<dbReference type="PANTHER" id="PTHR48111:SF1">
    <property type="entry name" value="TWO-COMPONENT RESPONSE REGULATOR ORR33"/>
    <property type="match status" value="1"/>
</dbReference>
<dbReference type="SMART" id="SM00448">
    <property type="entry name" value="REC"/>
    <property type="match status" value="1"/>
</dbReference>
<keyword evidence="2" id="KW-0902">Two-component regulatory system</keyword>
<dbReference type="Gene3D" id="3.40.50.2300">
    <property type="match status" value="1"/>
</dbReference>
<evidence type="ECO:0000256" key="3">
    <source>
        <dbReference type="ARBA" id="ARBA00023015"/>
    </source>
</evidence>
<keyword evidence="5" id="KW-0804">Transcription</keyword>
<evidence type="ECO:0000256" key="4">
    <source>
        <dbReference type="ARBA" id="ARBA00023125"/>
    </source>
</evidence>